<dbReference type="AlphaFoldDB" id="A0A1F5ZBM5"/>
<dbReference type="GO" id="GO:0016787">
    <property type="term" value="F:hydrolase activity"/>
    <property type="evidence" value="ECO:0007669"/>
    <property type="project" value="UniProtKB-ARBA"/>
</dbReference>
<sequence length="478" mass="54125">MKTPKSRSKAVFLGVDGVTWTLLDPFIQKDLLPNFKRLKSRGSTAVLESTYPPSSPPAWTSMFTGVTPGKHRIFDFIKRKPKSYFVEPIFSVDCTVPTLWDYATRAQKQIIALNIPFAYPLSPTHGIITAGLGAPSKDADYAYPQTIKAYIDKHYPDFDIDFEEQSFDLPRDRSRVITKVTKTTENQIRVARDFFVNRKWDLFALVLRSPDVMQHFFLDDTEVMQNVYTQLDQALGWFMDHLDEGTTLIVASDHGFKRVATKFYLNNWLAQAGYLRLKPNAPVTVNAESIEKALIKLGLRRLVWTLKKSPFLEALLKLIPTSSRIALATRADWSKTRLYYMGISNNGLIFINRTDREPEGIVAPTEVYLLYRDVKSKLSALTFSGKKIVDKVIFADDVYTYGSDRSGPDIIVSPSGAFTIEDGLSKADTIFEAETVKIGNHHPHGILGIFNKRQTRLLSQKQYSIYDVTPTILCLLGI</sequence>
<dbReference type="EMBL" id="MFJC01000016">
    <property type="protein sequence ID" value="OGG09733.1"/>
    <property type="molecule type" value="Genomic_DNA"/>
</dbReference>
<reference evidence="1 2" key="1">
    <citation type="journal article" date="2016" name="Nat. Commun.">
        <title>Thousands of microbial genomes shed light on interconnected biogeochemical processes in an aquifer system.</title>
        <authorList>
            <person name="Anantharaman K."/>
            <person name="Brown C.T."/>
            <person name="Hug L.A."/>
            <person name="Sharon I."/>
            <person name="Castelle C.J."/>
            <person name="Probst A.J."/>
            <person name="Thomas B.C."/>
            <person name="Singh A."/>
            <person name="Wilkins M.J."/>
            <person name="Karaoz U."/>
            <person name="Brodie E.L."/>
            <person name="Williams K.H."/>
            <person name="Hubbard S.S."/>
            <person name="Banfield J.F."/>
        </authorList>
    </citation>
    <scope>NUCLEOTIDE SEQUENCE [LARGE SCALE GENOMIC DNA]</scope>
</reference>
<gene>
    <name evidence="1" type="ORF">A2154_00005</name>
</gene>
<dbReference type="InterPro" id="IPR002591">
    <property type="entry name" value="Phosphodiest/P_Trfase"/>
</dbReference>
<proteinExistence type="predicted"/>
<evidence type="ECO:0008006" key="3">
    <source>
        <dbReference type="Google" id="ProtNLM"/>
    </source>
</evidence>
<dbReference type="PANTHER" id="PTHR10151">
    <property type="entry name" value="ECTONUCLEOTIDE PYROPHOSPHATASE/PHOSPHODIESTERASE"/>
    <property type="match status" value="1"/>
</dbReference>
<accession>A0A1F5ZBM5</accession>
<name>A0A1F5ZBM5_9BACT</name>
<evidence type="ECO:0000313" key="1">
    <source>
        <dbReference type="EMBL" id="OGG09733.1"/>
    </source>
</evidence>
<protein>
    <recommendedName>
        <fullName evidence="3">Phosphodiesterase</fullName>
    </recommendedName>
</protein>
<organism evidence="1 2">
    <name type="scientific">Candidatus Gottesmanbacteria bacterium RBG_16_43_7</name>
    <dbReference type="NCBI Taxonomy" id="1798373"/>
    <lineage>
        <taxon>Bacteria</taxon>
        <taxon>Candidatus Gottesmaniibacteriota</taxon>
    </lineage>
</organism>
<feature type="non-terminal residue" evidence="1">
    <location>
        <position position="478"/>
    </location>
</feature>
<dbReference type="SUPFAM" id="SSF53649">
    <property type="entry name" value="Alkaline phosphatase-like"/>
    <property type="match status" value="1"/>
</dbReference>
<dbReference type="Gene3D" id="3.40.720.10">
    <property type="entry name" value="Alkaline Phosphatase, subunit A"/>
    <property type="match status" value="1"/>
</dbReference>
<dbReference type="PANTHER" id="PTHR10151:SF120">
    <property type="entry name" value="BIS(5'-ADENOSYL)-TRIPHOSPHATASE"/>
    <property type="match status" value="1"/>
</dbReference>
<comment type="caution">
    <text evidence="1">The sequence shown here is derived from an EMBL/GenBank/DDBJ whole genome shotgun (WGS) entry which is preliminary data.</text>
</comment>
<dbReference type="Pfam" id="PF01663">
    <property type="entry name" value="Phosphodiest"/>
    <property type="match status" value="1"/>
</dbReference>
<dbReference type="InterPro" id="IPR017850">
    <property type="entry name" value="Alkaline_phosphatase_core_sf"/>
</dbReference>
<evidence type="ECO:0000313" key="2">
    <source>
        <dbReference type="Proteomes" id="UP000176854"/>
    </source>
</evidence>
<dbReference type="Proteomes" id="UP000176854">
    <property type="component" value="Unassembled WGS sequence"/>
</dbReference>